<sequence length="2521" mass="287917">MLGLKKTFDIRRKRKSSSSSLRSDTQEQASPSRGAMESVRQGIKQSLVSMGKDKDRHHKNMAPVSVSEMEVSDGESESTTVASNPTSQDDTEVKTILASTIPDTPTSTIAAPNGVAKAVTTITKLHDYEKLTRVIRTVKKQIIRFDDYDEDFINEMDIRSYLEYINDERLIHMPRRGSDWDRVLSTAQFFGLQITAFAAKIDTFATDAHASASTALASCQVLLEIGHNQAKALLPTFIALYELAMLLSTVSRIRDLEYMSTSIKEAAAHVLCELVNLIGCIASHYKQKISSLRAGGSVTISFDAVFGQHIDSIWKAKDDLCDRVWRYRLGAKAFSISLKSVRQRLQPSSASSVRNALYDEVYEHVDRSEDTCNWITGQLTSFLASKDKMFNIWGEAGVGKSVLAEWVQERLARPLDYKSYTVLAYNFPWDSSKEATSLACVKSFAYQLLERSVGDVELYGRLVQAFEAYSKTSDASRLETTLWDTLRTGLYASEKTGTSFILLTDGFDEMTGGAKSAVNLHNTLKGCIANLSRARAITFSRKVDNLKDSKVFKITEAQVQEDIRSHLKQTLSKSRHYHDVTHQDREKFINDLVAKSKGSFLCAFYAGRLLLREKSCASFLASAKNISADVSEVLRTAVDSLNLKQNETVRYLLSFMLITNTPFTVQEIADLLSTDLHKRCMHSTTFNISKFVSENCSDFLIIRGGRLHFRNAVVQAHFKGLLGKSLLSDKEAHSQLTLRMLLYARLNLDSDQELITDELDDSVVEVILHKHHLIGYVMRNWIVHFHHAGFVATDGKIGLPSGFRDVFPESVMFTLLERPCWGGYHVHPETIERHELALGIRESCFGEKHVTVLQSLVTLGHIHVKFSTSSDAHVHGSRYFYRAAKLGEVLLSKKSVFVGSCTHLFLTWTESIVITERTEIITCREEMIRVWIEVCKHKHGRSSDEVICWYEKLAKLYICIHEEWRATVVYKELYEIIVIRYGKKSPEAGRIGAFFGTLDIVFKGEAAEKGICEFEEFIFETTEELDIHDHLCIAMMIKLAWSYHACGKFYLAERLFISIWRRISITCRVSASIEVHIAKIQIALEYCKYLRTVHRHEEAKTILICLWAEYEHFHCESKTLIVWIRELGSFCRSFGLLEITITILTKVWGWFKGCGKGDDEEARKTTILITEVVEEVTETTTTTKTIATTTTEVTETVIKEIYETHYTRCKKTGFDRAFYSACMALIGIYFEHGKWSEAEVVIKRTLEITWKAILSTEVSITLTEHSVRECVHVARRLAKCYHHQGHFEKAEFIYLRVYHACLNSCGLEDELLHESLTVLIEFYEEHHRHEKVIEIYIEILERYKKHLGHTHHLTIKTLYLLAHHCKLIGHKDTYTYYLEIVTILNKGIKHCHHDAFEASLWLCRHYHHRSMWVQLREICSFMWETVCHHHDEHKFTEDIICEIYEKYTYVLEVHIKVDFSVLYKISVEYKEVIKTVCSGESHGYILALIAFAKMCEKHQKHVHESITVYEEVIKKITTTKTTTTTVTETTVNTVKKRLSKLYVTIITSGGKKEGHVHVPVERAIQICVETYMHLKLTLGCWHEETLTQLEYVIKLYHSCNTKEYHVKMVKLLEVHITEIITTCKVTTTLFKAAITLASIYVTVNLVQEGYEILRQLRHLVIFRESMPSTSITLKLEVHLSKHVFVFLSAFEHGLCSKDCSTTYSEIMATIIFESLLYEEYSRVIEHETNLELVLECGAKLRGFWVESKRSQLLVVLDKRLFQMFKNKYASYFRDVSDEHLRVFYLAILHELGKDRGSTKIDFSLLAVKAGSARVKELLQAKDWHCAEQLGHCIFHFAHAQKLYHRSNCIQYGYKLAEFLAGIDVPHPSGPKDEKVRNAMLNTSRVIMAEVLSAFRQENIDVLCLRFEDISGLIRLLGAQENWDELEGLLHRLWNARERMQKSGWSPATVLDIGKMLVHAQYARKDVTCAIETAELICYNLRRSRGRLDVETLEFSRLLAALYADSGRKAAAMSLHESVLREMISCSSGDEYGDAYPERQRFTSEARMHLELLKSTHQQLQGWIKPVDEFKDVHSRLNSGLHLDLPSFDKWCSSAVDKSVEGGGKYVAPREWRLKGDAKSVAPRRRYEAATEAKWGKSEDTQSQSTSNRHNNQGLINLITSTSYIDKKEVYHYPLGDALLILRCPNEQQIPPAQDQDAMESGEDEEETGSKSATKDIIEKPTTLEDLKSLQPYRDNGASPVFKAMIEGKYQESHPNDQGLLEIRASDWNARAFIILLDIIHGHHYQVPRKLDVEAVAHVGLLVDYYDCLEIVQIFFDRWRLGILDWTTDFWGPVVGHPASKRKSFGRNGTLLLFIAWAFRCSSAFSGLTSWAIVNTECRIETDLPIPSQVPARIDQKRVEFIDQLLSKLYGLQEDLVVGRVGCSLECSCRLLGYLMKQMRANDLPATKPDKPFTGWSIPGVVEIIRSIKTPTWRDNNPVDLCNLETQLYSDSDALDAQVPGLKLGDFQGLALRPWSGQYSYS</sequence>
<feature type="region of interest" description="Disordered" evidence="2">
    <location>
        <begin position="2117"/>
        <end position="2149"/>
    </location>
</feature>
<feature type="compositionally biased region" description="Polar residues" evidence="2">
    <location>
        <begin position="2140"/>
        <end position="2149"/>
    </location>
</feature>
<dbReference type="Gene3D" id="1.25.40.10">
    <property type="entry name" value="Tetratricopeptide repeat domain"/>
    <property type="match status" value="1"/>
</dbReference>
<feature type="compositionally biased region" description="Polar residues" evidence="2">
    <location>
        <begin position="77"/>
        <end position="88"/>
    </location>
</feature>
<feature type="domain" description="Nephrocystin 3-like N-terminal" evidence="3">
    <location>
        <begin position="370"/>
        <end position="525"/>
    </location>
</feature>
<keyword evidence="5" id="KW-1185">Reference proteome</keyword>
<feature type="region of interest" description="Disordered" evidence="2">
    <location>
        <begin position="1"/>
        <end position="91"/>
    </location>
</feature>
<name>A0A8H5WHX6_FUSHE</name>
<comment type="caution">
    <text evidence="4">The sequence shown here is derived from an EMBL/GenBank/DDBJ whole genome shotgun (WGS) entry which is preliminary data.</text>
</comment>
<dbReference type="SUPFAM" id="SSF48452">
    <property type="entry name" value="TPR-like"/>
    <property type="match status" value="1"/>
</dbReference>
<protein>
    <recommendedName>
        <fullName evidence="3">Nephrocystin 3-like N-terminal domain-containing protein</fullName>
    </recommendedName>
</protein>
<proteinExistence type="predicted"/>
<dbReference type="Proteomes" id="UP000567885">
    <property type="component" value="Unassembled WGS sequence"/>
</dbReference>
<evidence type="ECO:0000259" key="3">
    <source>
        <dbReference type="Pfam" id="PF24883"/>
    </source>
</evidence>
<organism evidence="4 5">
    <name type="scientific">Fusarium heterosporum</name>
    <dbReference type="NCBI Taxonomy" id="42747"/>
    <lineage>
        <taxon>Eukaryota</taxon>
        <taxon>Fungi</taxon>
        <taxon>Dikarya</taxon>
        <taxon>Ascomycota</taxon>
        <taxon>Pezizomycotina</taxon>
        <taxon>Sordariomycetes</taxon>
        <taxon>Hypocreomycetidae</taxon>
        <taxon>Hypocreales</taxon>
        <taxon>Nectriaceae</taxon>
        <taxon>Fusarium</taxon>
        <taxon>Fusarium heterosporum species complex</taxon>
    </lineage>
</organism>
<accession>A0A8H5WHX6</accession>
<feature type="compositionally biased region" description="Basic and acidic residues" evidence="2">
    <location>
        <begin position="2124"/>
        <end position="2139"/>
    </location>
</feature>
<dbReference type="Pfam" id="PF24883">
    <property type="entry name" value="NPHP3_N"/>
    <property type="match status" value="1"/>
</dbReference>
<feature type="region of interest" description="Disordered" evidence="2">
    <location>
        <begin position="2190"/>
        <end position="2216"/>
    </location>
</feature>
<evidence type="ECO:0000256" key="2">
    <source>
        <dbReference type="SAM" id="MobiDB-lite"/>
    </source>
</evidence>
<dbReference type="PANTHER" id="PTHR10039">
    <property type="entry name" value="AMELOGENIN"/>
    <property type="match status" value="1"/>
</dbReference>
<dbReference type="PANTHER" id="PTHR10039:SF9">
    <property type="entry name" value="NACHT DOMAIN PROTEIN (AFU_ORTHOLOGUE AFUA_2G01760)"/>
    <property type="match status" value="1"/>
</dbReference>
<feature type="compositionally biased region" description="Acidic residues" evidence="2">
    <location>
        <begin position="2196"/>
        <end position="2206"/>
    </location>
</feature>
<dbReference type="InterPro" id="IPR056884">
    <property type="entry name" value="NPHP3-like_N"/>
</dbReference>
<dbReference type="InterPro" id="IPR011990">
    <property type="entry name" value="TPR-like_helical_dom_sf"/>
</dbReference>
<dbReference type="EMBL" id="JAAGWQ010000232">
    <property type="protein sequence ID" value="KAF5658684.1"/>
    <property type="molecule type" value="Genomic_DNA"/>
</dbReference>
<dbReference type="OrthoDB" id="2546325at2759"/>
<reference evidence="4 5" key="1">
    <citation type="submission" date="2020-05" db="EMBL/GenBank/DDBJ databases">
        <title>Identification and distribution of gene clusters putatively required for synthesis of sphingolipid metabolism inhibitors in phylogenetically diverse species of the filamentous fungus Fusarium.</title>
        <authorList>
            <person name="Kim H.-S."/>
            <person name="Busman M."/>
            <person name="Brown D.W."/>
            <person name="Divon H."/>
            <person name="Uhlig S."/>
            <person name="Proctor R.H."/>
        </authorList>
    </citation>
    <scope>NUCLEOTIDE SEQUENCE [LARGE SCALE GENOMIC DNA]</scope>
    <source>
        <strain evidence="4 5">NRRL 20693</strain>
    </source>
</reference>
<evidence type="ECO:0000313" key="5">
    <source>
        <dbReference type="Proteomes" id="UP000567885"/>
    </source>
</evidence>
<gene>
    <name evidence="4" type="ORF">FHETE_9749</name>
</gene>
<keyword evidence="1" id="KW-0677">Repeat</keyword>
<feature type="compositionally biased region" description="Basic and acidic residues" evidence="2">
    <location>
        <begin position="1"/>
        <end position="10"/>
    </location>
</feature>
<evidence type="ECO:0000313" key="4">
    <source>
        <dbReference type="EMBL" id="KAF5658684.1"/>
    </source>
</evidence>
<evidence type="ECO:0000256" key="1">
    <source>
        <dbReference type="ARBA" id="ARBA00022737"/>
    </source>
</evidence>